<dbReference type="Proteomes" id="UP001596091">
    <property type="component" value="Unassembled WGS sequence"/>
</dbReference>
<keyword evidence="3" id="KW-1185">Reference proteome</keyword>
<organism evidence="2 3">
    <name type="scientific">Acidicapsa dinghuensis</name>
    <dbReference type="NCBI Taxonomy" id="2218256"/>
    <lineage>
        <taxon>Bacteria</taxon>
        <taxon>Pseudomonadati</taxon>
        <taxon>Acidobacteriota</taxon>
        <taxon>Terriglobia</taxon>
        <taxon>Terriglobales</taxon>
        <taxon>Acidobacteriaceae</taxon>
        <taxon>Acidicapsa</taxon>
    </lineage>
</organism>
<comment type="caution">
    <text evidence="2">The sequence shown here is derived from an EMBL/GenBank/DDBJ whole genome shotgun (WGS) entry which is preliminary data.</text>
</comment>
<name>A0ABW1EI65_9BACT</name>
<feature type="chain" id="PRO_5045810646" description="DUF3108 domain-containing protein" evidence="1">
    <location>
        <begin position="22"/>
        <end position="300"/>
    </location>
</feature>
<evidence type="ECO:0008006" key="4">
    <source>
        <dbReference type="Google" id="ProtNLM"/>
    </source>
</evidence>
<sequence>MKLQIVFIFSAVCGWSSFSNAQATSAPANPLHRQYRAGEKLTYHMKGVNEAWHYEIDAEGVVKKDAAGQYFEEYQWVHMTSNGQPESLLPSAADYRQRLTLDPDQNPSAPDLTKVDPKMIGPITDMMTFYSDLWLANKLGVLKKARDHFYFKNPMPPSSWADGTHVLVGQDAIDFDMTLKSVDAAAGTAMVEVRHVPPQNPALPLKAAWMQDPVGTGANNWVQIAKDENGKYEAGVGMETFTVDITVSLADGHIASATMENPVITIERTCEDEALSKCGDAKRHEILRKIEMTTGQRSGN</sequence>
<feature type="signal peptide" evidence="1">
    <location>
        <begin position="1"/>
        <end position="21"/>
    </location>
</feature>
<evidence type="ECO:0000256" key="1">
    <source>
        <dbReference type="SAM" id="SignalP"/>
    </source>
</evidence>
<evidence type="ECO:0000313" key="3">
    <source>
        <dbReference type="Proteomes" id="UP001596091"/>
    </source>
</evidence>
<protein>
    <recommendedName>
        <fullName evidence="4">DUF3108 domain-containing protein</fullName>
    </recommendedName>
</protein>
<dbReference type="RefSeq" id="WP_263339407.1">
    <property type="nucleotide sequence ID" value="NZ_JAGSYH010000005.1"/>
</dbReference>
<dbReference type="EMBL" id="JBHSPH010000003">
    <property type="protein sequence ID" value="MFC5863063.1"/>
    <property type="molecule type" value="Genomic_DNA"/>
</dbReference>
<accession>A0ABW1EI65</accession>
<proteinExistence type="predicted"/>
<evidence type="ECO:0000313" key="2">
    <source>
        <dbReference type="EMBL" id="MFC5863063.1"/>
    </source>
</evidence>
<gene>
    <name evidence="2" type="ORF">ACFPT7_12225</name>
</gene>
<reference evidence="3" key="1">
    <citation type="journal article" date="2019" name="Int. J. Syst. Evol. Microbiol.">
        <title>The Global Catalogue of Microorganisms (GCM) 10K type strain sequencing project: providing services to taxonomists for standard genome sequencing and annotation.</title>
        <authorList>
            <consortium name="The Broad Institute Genomics Platform"/>
            <consortium name="The Broad Institute Genome Sequencing Center for Infectious Disease"/>
            <person name="Wu L."/>
            <person name="Ma J."/>
        </authorList>
    </citation>
    <scope>NUCLEOTIDE SEQUENCE [LARGE SCALE GENOMIC DNA]</scope>
    <source>
        <strain evidence="3">JCM 4087</strain>
    </source>
</reference>
<keyword evidence="1" id="KW-0732">Signal</keyword>